<dbReference type="GO" id="GO:0005829">
    <property type="term" value="C:cytosol"/>
    <property type="evidence" value="ECO:0007669"/>
    <property type="project" value="TreeGrafter"/>
</dbReference>
<dbReference type="PANTHER" id="PTHR47959:SF13">
    <property type="entry name" value="ATP-DEPENDENT RNA HELICASE RHLE"/>
    <property type="match status" value="1"/>
</dbReference>
<dbReference type="GO" id="GO:0016787">
    <property type="term" value="F:hydrolase activity"/>
    <property type="evidence" value="ECO:0007669"/>
    <property type="project" value="UniProtKB-KW"/>
</dbReference>
<organism evidence="12 13">
    <name type="scientific">Candidatus Nomurabacteria bacterium CG1_02_47_685</name>
    <dbReference type="NCBI Taxonomy" id="1805282"/>
    <lineage>
        <taxon>Bacteria</taxon>
        <taxon>Candidatus Nomuraibacteriota</taxon>
    </lineage>
</organism>
<keyword evidence="1 7" id="KW-0547">Nucleotide-binding</keyword>
<dbReference type="Proteomes" id="UP000183206">
    <property type="component" value="Unassembled WGS sequence"/>
</dbReference>
<comment type="similarity">
    <text evidence="5 7">Belongs to the DEAD box helicase family.</text>
</comment>
<dbReference type="PROSITE" id="PS51194">
    <property type="entry name" value="HELICASE_CTER"/>
    <property type="match status" value="1"/>
</dbReference>
<gene>
    <name evidence="12" type="ORF">AUJ44_03980</name>
</gene>
<dbReference type="Pfam" id="PF00270">
    <property type="entry name" value="DEAD"/>
    <property type="match status" value="1"/>
</dbReference>
<proteinExistence type="inferred from homology"/>
<dbReference type="CDD" id="cd00268">
    <property type="entry name" value="DEADc"/>
    <property type="match status" value="1"/>
</dbReference>
<dbReference type="PROSITE" id="PS51195">
    <property type="entry name" value="Q_MOTIF"/>
    <property type="match status" value="1"/>
</dbReference>
<feature type="region of interest" description="Disordered" evidence="8">
    <location>
        <begin position="1"/>
        <end position="41"/>
    </location>
</feature>
<keyword evidence="3 7" id="KW-0347">Helicase</keyword>
<evidence type="ECO:0000313" key="12">
    <source>
        <dbReference type="EMBL" id="OIO31731.1"/>
    </source>
</evidence>
<dbReference type="GO" id="GO:0003676">
    <property type="term" value="F:nucleic acid binding"/>
    <property type="evidence" value="ECO:0007669"/>
    <property type="project" value="InterPro"/>
</dbReference>
<dbReference type="PROSITE" id="PS51192">
    <property type="entry name" value="HELICASE_ATP_BIND_1"/>
    <property type="match status" value="1"/>
</dbReference>
<dbReference type="InterPro" id="IPR011545">
    <property type="entry name" value="DEAD/DEAH_box_helicase_dom"/>
</dbReference>
<name>A0A1J4V6T6_9BACT</name>
<dbReference type="STRING" id="1805282.AUJ44_03980"/>
<feature type="domain" description="DEAD-box RNA helicase Q" evidence="11">
    <location>
        <begin position="70"/>
        <end position="98"/>
    </location>
</feature>
<feature type="domain" description="Helicase C-terminal" evidence="10">
    <location>
        <begin position="295"/>
        <end position="413"/>
    </location>
</feature>
<evidence type="ECO:0000313" key="13">
    <source>
        <dbReference type="Proteomes" id="UP000183206"/>
    </source>
</evidence>
<dbReference type="PANTHER" id="PTHR47959">
    <property type="entry name" value="ATP-DEPENDENT RNA HELICASE RHLE-RELATED"/>
    <property type="match status" value="1"/>
</dbReference>
<dbReference type="EMBL" id="MNVO01000057">
    <property type="protein sequence ID" value="OIO31731.1"/>
    <property type="molecule type" value="Genomic_DNA"/>
</dbReference>
<dbReference type="PROSITE" id="PS00039">
    <property type="entry name" value="DEAD_ATP_HELICASE"/>
    <property type="match status" value="1"/>
</dbReference>
<feature type="domain" description="Helicase ATP-binding" evidence="9">
    <location>
        <begin position="101"/>
        <end position="271"/>
    </location>
</feature>
<evidence type="ECO:0000259" key="9">
    <source>
        <dbReference type="PROSITE" id="PS51192"/>
    </source>
</evidence>
<accession>A0A1J4V6T6</accession>
<reference evidence="12 13" key="1">
    <citation type="journal article" date="2016" name="Environ. Microbiol.">
        <title>Genomic resolution of a cold subsurface aquifer community provides metabolic insights for novel microbes adapted to high CO concentrations.</title>
        <authorList>
            <person name="Probst A.J."/>
            <person name="Castelle C.J."/>
            <person name="Singh A."/>
            <person name="Brown C.T."/>
            <person name="Anantharaman K."/>
            <person name="Sharon I."/>
            <person name="Hug L.A."/>
            <person name="Burstein D."/>
            <person name="Emerson J.B."/>
            <person name="Thomas B.C."/>
            <person name="Banfield J.F."/>
        </authorList>
    </citation>
    <scope>NUCLEOTIDE SEQUENCE [LARGE SCALE GENOMIC DNA]</scope>
    <source>
        <strain evidence="12">CG1_02_47_685</strain>
    </source>
</reference>
<evidence type="ECO:0000259" key="11">
    <source>
        <dbReference type="PROSITE" id="PS51195"/>
    </source>
</evidence>
<evidence type="ECO:0000256" key="6">
    <source>
        <dbReference type="PROSITE-ProRule" id="PRU00552"/>
    </source>
</evidence>
<evidence type="ECO:0000256" key="2">
    <source>
        <dbReference type="ARBA" id="ARBA00022801"/>
    </source>
</evidence>
<dbReference type="InterPro" id="IPR044742">
    <property type="entry name" value="DEAD/DEAH_RhlB"/>
</dbReference>
<keyword evidence="2 7" id="KW-0378">Hydrolase</keyword>
<evidence type="ECO:0000256" key="5">
    <source>
        <dbReference type="ARBA" id="ARBA00038437"/>
    </source>
</evidence>
<dbReference type="Gene3D" id="3.40.50.300">
    <property type="entry name" value="P-loop containing nucleotide triphosphate hydrolases"/>
    <property type="match status" value="2"/>
</dbReference>
<dbReference type="AlphaFoldDB" id="A0A1J4V6T6"/>
<evidence type="ECO:0000256" key="4">
    <source>
        <dbReference type="ARBA" id="ARBA00022840"/>
    </source>
</evidence>
<keyword evidence="4 7" id="KW-0067">ATP-binding</keyword>
<dbReference type="Pfam" id="PF00271">
    <property type="entry name" value="Helicase_C"/>
    <property type="match status" value="1"/>
</dbReference>
<evidence type="ECO:0000256" key="7">
    <source>
        <dbReference type="RuleBase" id="RU000492"/>
    </source>
</evidence>
<dbReference type="SUPFAM" id="SSF52540">
    <property type="entry name" value="P-loop containing nucleoside triphosphate hydrolases"/>
    <property type="match status" value="1"/>
</dbReference>
<feature type="short sequence motif" description="Q motif" evidence="6">
    <location>
        <begin position="70"/>
        <end position="98"/>
    </location>
</feature>
<dbReference type="InterPro" id="IPR001650">
    <property type="entry name" value="Helicase_C-like"/>
</dbReference>
<sequence>MNNSFKTRDRGGRDRFQKRSDRNYGGRKRFGGHIGGGAKRGRFHAKTISHDKFINKNPTAQIEAVYTPAHAFSDFGFHPTIVSNLAKKGYKNPTRIQDESIPHILAGRDVVGLANTGSGKTASFVLPIIEKLKKKQTLETALIVVPTRELAQQIQFEFRQFSDGMRLYSAVCVGGLNIYPQKKDLRRGPNVVIGTPGRLKDLINQRELRLENTTTLVLDEADRMLDMGFLPDVTFIISKLPVKRQSLCFGATITPEISRLLQKMLIDPVTVSVRTSETGEHIAQDIIRARTGEEKMQKLTDMLAQDDFEKVLIFGQMKHSVQKLADLLSKMGFPAVAIHGNKSQPQRQRALDMFKTGKVNILVATDVAARGLDIPNVSHVINFDPPNTHEEYVHRIGRTGRAGKPGQAYTFVG</sequence>
<dbReference type="InterPro" id="IPR050079">
    <property type="entry name" value="DEAD_box_RNA_helicase"/>
</dbReference>
<dbReference type="InterPro" id="IPR014001">
    <property type="entry name" value="Helicase_ATP-bd"/>
</dbReference>
<evidence type="ECO:0000256" key="1">
    <source>
        <dbReference type="ARBA" id="ARBA00022741"/>
    </source>
</evidence>
<evidence type="ECO:0008006" key="14">
    <source>
        <dbReference type="Google" id="ProtNLM"/>
    </source>
</evidence>
<evidence type="ECO:0000256" key="8">
    <source>
        <dbReference type="SAM" id="MobiDB-lite"/>
    </source>
</evidence>
<dbReference type="GO" id="GO:0005524">
    <property type="term" value="F:ATP binding"/>
    <property type="evidence" value="ECO:0007669"/>
    <property type="project" value="UniProtKB-KW"/>
</dbReference>
<comment type="caution">
    <text evidence="12">The sequence shown here is derived from an EMBL/GenBank/DDBJ whole genome shotgun (WGS) entry which is preliminary data.</text>
</comment>
<dbReference type="InterPro" id="IPR027417">
    <property type="entry name" value="P-loop_NTPase"/>
</dbReference>
<dbReference type="GO" id="GO:0003724">
    <property type="term" value="F:RNA helicase activity"/>
    <property type="evidence" value="ECO:0007669"/>
    <property type="project" value="InterPro"/>
</dbReference>
<dbReference type="SMART" id="SM00487">
    <property type="entry name" value="DEXDc"/>
    <property type="match status" value="1"/>
</dbReference>
<evidence type="ECO:0000259" key="10">
    <source>
        <dbReference type="PROSITE" id="PS51194"/>
    </source>
</evidence>
<dbReference type="InterPro" id="IPR014014">
    <property type="entry name" value="RNA_helicase_DEAD_Q_motif"/>
</dbReference>
<dbReference type="InterPro" id="IPR000629">
    <property type="entry name" value="RNA-helicase_DEAD-box_CS"/>
</dbReference>
<feature type="compositionally biased region" description="Basic and acidic residues" evidence="8">
    <location>
        <begin position="1"/>
        <end position="24"/>
    </location>
</feature>
<dbReference type="CDD" id="cd18787">
    <property type="entry name" value="SF2_C_DEAD"/>
    <property type="match status" value="1"/>
</dbReference>
<protein>
    <recommendedName>
        <fullName evidence="14">RNA helicase</fullName>
    </recommendedName>
</protein>
<dbReference type="SMART" id="SM00490">
    <property type="entry name" value="HELICc"/>
    <property type="match status" value="1"/>
</dbReference>
<evidence type="ECO:0000256" key="3">
    <source>
        <dbReference type="ARBA" id="ARBA00022806"/>
    </source>
</evidence>